<dbReference type="GO" id="GO:0003677">
    <property type="term" value="F:DNA binding"/>
    <property type="evidence" value="ECO:0007669"/>
    <property type="project" value="UniProtKB-KW"/>
</dbReference>
<reference evidence="5" key="1">
    <citation type="submission" date="2022-11" db="EMBL/GenBank/DDBJ databases">
        <title>WGS-based characterization of Bacillus cereus isolated from food &amp; feed additives.</title>
        <authorList>
            <person name="Bogaerts B."/>
            <person name="Fraiture M.-A."/>
            <person name="Roosens N.H.C."/>
            <person name="De Keersmaecker S.C.J."/>
            <person name="Vanneste K."/>
        </authorList>
    </citation>
    <scope>NUCLEOTIDE SEQUENCE</scope>
    <source>
        <strain evidence="5">74.2</strain>
    </source>
</reference>
<dbReference type="RefSeq" id="WP_000039471.1">
    <property type="nucleotide sequence ID" value="NZ_CP099450.1"/>
</dbReference>
<protein>
    <submittedName>
        <fullName evidence="5">Metalloregulator ArsR/SmtB family transcription factor</fullName>
    </submittedName>
</protein>
<evidence type="ECO:0000256" key="2">
    <source>
        <dbReference type="ARBA" id="ARBA00023125"/>
    </source>
</evidence>
<evidence type="ECO:0000256" key="1">
    <source>
        <dbReference type="ARBA" id="ARBA00023015"/>
    </source>
</evidence>
<dbReference type="PROSITE" id="PS50987">
    <property type="entry name" value="HTH_ARSR_2"/>
    <property type="match status" value="1"/>
</dbReference>
<dbReference type="Proteomes" id="UP001174229">
    <property type="component" value="Unassembled WGS sequence"/>
</dbReference>
<evidence type="ECO:0000256" key="3">
    <source>
        <dbReference type="ARBA" id="ARBA00023163"/>
    </source>
</evidence>
<dbReference type="AlphaFoldDB" id="A0AAP4CIR4"/>
<keyword evidence="2" id="KW-0238">DNA-binding</keyword>
<dbReference type="InterPro" id="IPR051011">
    <property type="entry name" value="Metal_resp_trans_reg"/>
</dbReference>
<dbReference type="EMBL" id="JAPNPE010000002">
    <property type="protein sequence ID" value="MDK7391643.1"/>
    <property type="molecule type" value="Genomic_DNA"/>
</dbReference>
<evidence type="ECO:0000313" key="5">
    <source>
        <dbReference type="EMBL" id="MDK7391643.1"/>
    </source>
</evidence>
<sequence length="103" mass="11860">MSKKTISILRECTPIFSILQDLNRQDILVLLYDEGEMSVNQIVDRLSLSRPAISHHLKHLLNANLVTVQKRATERYYALSLDNSIVLLKQLIESLETDNQLKK</sequence>
<dbReference type="Pfam" id="PF01022">
    <property type="entry name" value="HTH_5"/>
    <property type="match status" value="1"/>
</dbReference>
<dbReference type="SMART" id="SM00418">
    <property type="entry name" value="HTH_ARSR"/>
    <property type="match status" value="1"/>
</dbReference>
<dbReference type="Gene3D" id="1.10.10.10">
    <property type="entry name" value="Winged helix-like DNA-binding domain superfamily/Winged helix DNA-binding domain"/>
    <property type="match status" value="1"/>
</dbReference>
<dbReference type="PRINTS" id="PR00778">
    <property type="entry name" value="HTHARSR"/>
</dbReference>
<comment type="caution">
    <text evidence="5">The sequence shown here is derived from an EMBL/GenBank/DDBJ whole genome shotgun (WGS) entry which is preliminary data.</text>
</comment>
<name>A0AAP4CIR4_9BACI</name>
<dbReference type="GO" id="GO:0003700">
    <property type="term" value="F:DNA-binding transcription factor activity"/>
    <property type="evidence" value="ECO:0007669"/>
    <property type="project" value="InterPro"/>
</dbReference>
<evidence type="ECO:0000313" key="6">
    <source>
        <dbReference type="Proteomes" id="UP001174229"/>
    </source>
</evidence>
<dbReference type="NCBIfam" id="NF033788">
    <property type="entry name" value="HTH_metalloreg"/>
    <property type="match status" value="1"/>
</dbReference>
<dbReference type="PANTHER" id="PTHR43132">
    <property type="entry name" value="ARSENICAL RESISTANCE OPERON REPRESSOR ARSR-RELATED"/>
    <property type="match status" value="1"/>
</dbReference>
<dbReference type="CDD" id="cd00090">
    <property type="entry name" value="HTH_ARSR"/>
    <property type="match status" value="1"/>
</dbReference>
<evidence type="ECO:0000259" key="4">
    <source>
        <dbReference type="PROSITE" id="PS50987"/>
    </source>
</evidence>
<dbReference type="InterPro" id="IPR001845">
    <property type="entry name" value="HTH_ArsR_DNA-bd_dom"/>
</dbReference>
<gene>
    <name evidence="5" type="ORF">OWO78_09310</name>
</gene>
<accession>A0AAP4CIR4</accession>
<organism evidence="5 6">
    <name type="scientific">Bacillus pacificus</name>
    <dbReference type="NCBI Taxonomy" id="2026187"/>
    <lineage>
        <taxon>Bacteria</taxon>
        <taxon>Bacillati</taxon>
        <taxon>Bacillota</taxon>
        <taxon>Bacilli</taxon>
        <taxon>Bacillales</taxon>
        <taxon>Bacillaceae</taxon>
        <taxon>Bacillus</taxon>
        <taxon>Bacillus cereus group</taxon>
    </lineage>
</organism>
<keyword evidence="3" id="KW-0804">Transcription</keyword>
<feature type="domain" description="HTH arsR-type" evidence="4">
    <location>
        <begin position="6"/>
        <end position="99"/>
    </location>
</feature>
<dbReference type="InterPro" id="IPR036390">
    <property type="entry name" value="WH_DNA-bd_sf"/>
</dbReference>
<dbReference type="SUPFAM" id="SSF46785">
    <property type="entry name" value="Winged helix' DNA-binding domain"/>
    <property type="match status" value="1"/>
</dbReference>
<dbReference type="PANTHER" id="PTHR43132:SF2">
    <property type="entry name" value="ARSENICAL RESISTANCE OPERON REPRESSOR ARSR-RELATED"/>
    <property type="match status" value="1"/>
</dbReference>
<dbReference type="InterPro" id="IPR011991">
    <property type="entry name" value="ArsR-like_HTH"/>
</dbReference>
<proteinExistence type="predicted"/>
<keyword evidence="1" id="KW-0805">Transcription regulation</keyword>
<dbReference type="InterPro" id="IPR036388">
    <property type="entry name" value="WH-like_DNA-bd_sf"/>
</dbReference>